<evidence type="ECO:0000256" key="1">
    <source>
        <dbReference type="SAM" id="Coils"/>
    </source>
</evidence>
<reference evidence="3 4" key="1">
    <citation type="submission" date="2018-06" db="EMBL/GenBank/DDBJ databases">
        <authorList>
            <consortium name="Pathogen Informatics"/>
            <person name="Doyle S."/>
        </authorList>
    </citation>
    <scope>NUCLEOTIDE SEQUENCE [LARGE SCALE GENOMIC DNA]</scope>
    <source>
        <strain evidence="3 4">NCTC13315</strain>
    </source>
</reference>
<keyword evidence="4" id="KW-1185">Reference proteome</keyword>
<dbReference type="AlphaFoldDB" id="A0A378I284"/>
<evidence type="ECO:0000313" key="3">
    <source>
        <dbReference type="EMBL" id="STX29062.1"/>
    </source>
</evidence>
<evidence type="ECO:0000256" key="2">
    <source>
        <dbReference type="SAM" id="MobiDB-lite"/>
    </source>
</evidence>
<gene>
    <name evidence="3" type="ORF">NCTC13315_01597</name>
</gene>
<proteinExistence type="predicted"/>
<keyword evidence="1" id="KW-0175">Coiled coil</keyword>
<organism evidence="3 4">
    <name type="scientific">Legionella beliardensis</name>
    <dbReference type="NCBI Taxonomy" id="91822"/>
    <lineage>
        <taxon>Bacteria</taxon>
        <taxon>Pseudomonadati</taxon>
        <taxon>Pseudomonadota</taxon>
        <taxon>Gammaproteobacteria</taxon>
        <taxon>Legionellales</taxon>
        <taxon>Legionellaceae</taxon>
        <taxon>Legionella</taxon>
    </lineage>
</organism>
<sequence>MGLSKDYERELDDDAQSFSDFPLEEEEDLAHKKQVRKLLEEKLERKRIREDIDELDGDFDWDELER</sequence>
<dbReference type="OrthoDB" id="5652795at2"/>
<dbReference type="EMBL" id="UGNV01000001">
    <property type="protein sequence ID" value="STX29062.1"/>
    <property type="molecule type" value="Genomic_DNA"/>
</dbReference>
<feature type="coiled-coil region" evidence="1">
    <location>
        <begin position="29"/>
        <end position="58"/>
    </location>
</feature>
<accession>A0A378I284</accession>
<name>A0A378I284_9GAMM</name>
<protein>
    <submittedName>
        <fullName evidence="3">Uncharacterized protein</fullName>
    </submittedName>
</protein>
<evidence type="ECO:0000313" key="4">
    <source>
        <dbReference type="Proteomes" id="UP000254968"/>
    </source>
</evidence>
<dbReference type="Proteomes" id="UP000254968">
    <property type="component" value="Unassembled WGS sequence"/>
</dbReference>
<feature type="region of interest" description="Disordered" evidence="2">
    <location>
        <begin position="1"/>
        <end position="25"/>
    </location>
</feature>
<dbReference type="RefSeq" id="WP_115302762.1">
    <property type="nucleotide sequence ID" value="NZ_CAAAHO010000004.1"/>
</dbReference>